<accession>A0A810LC80</accession>
<dbReference type="GO" id="GO:0035925">
    <property type="term" value="F:mRNA 3'-UTR AU-rich region binding"/>
    <property type="evidence" value="ECO:0007669"/>
    <property type="project" value="TreeGrafter"/>
</dbReference>
<evidence type="ECO:0000259" key="3">
    <source>
        <dbReference type="SMART" id="SM00829"/>
    </source>
</evidence>
<dbReference type="GO" id="GO:0070402">
    <property type="term" value="F:NADPH binding"/>
    <property type="evidence" value="ECO:0007669"/>
    <property type="project" value="TreeGrafter"/>
</dbReference>
<dbReference type="Gene3D" id="3.40.50.720">
    <property type="entry name" value="NAD(P)-binding Rossmann-like Domain"/>
    <property type="match status" value="1"/>
</dbReference>
<dbReference type="SMART" id="SM00829">
    <property type="entry name" value="PKS_ER"/>
    <property type="match status" value="1"/>
</dbReference>
<dbReference type="EMBL" id="AP023354">
    <property type="protein sequence ID" value="BCJ32495.1"/>
    <property type="molecule type" value="Genomic_DNA"/>
</dbReference>
<dbReference type="PROSITE" id="PS01162">
    <property type="entry name" value="QOR_ZETA_CRYSTAL"/>
    <property type="match status" value="1"/>
</dbReference>
<dbReference type="GO" id="GO:0003960">
    <property type="term" value="F:quinone reductase (NADPH) activity"/>
    <property type="evidence" value="ECO:0007669"/>
    <property type="project" value="InterPro"/>
</dbReference>
<evidence type="ECO:0000256" key="1">
    <source>
        <dbReference type="ARBA" id="ARBA00022857"/>
    </source>
</evidence>
<dbReference type="InterPro" id="IPR047618">
    <property type="entry name" value="QOR-like"/>
</dbReference>
<gene>
    <name evidence="4" type="ORF">Asera_66030</name>
</gene>
<dbReference type="GO" id="GO:0008270">
    <property type="term" value="F:zinc ion binding"/>
    <property type="evidence" value="ECO:0007669"/>
    <property type="project" value="InterPro"/>
</dbReference>
<dbReference type="SUPFAM" id="SSF51735">
    <property type="entry name" value="NAD(P)-binding Rossmann-fold domains"/>
    <property type="match status" value="1"/>
</dbReference>
<evidence type="ECO:0000256" key="2">
    <source>
        <dbReference type="ARBA" id="ARBA00023002"/>
    </source>
</evidence>
<dbReference type="GO" id="GO:0005829">
    <property type="term" value="C:cytosol"/>
    <property type="evidence" value="ECO:0007669"/>
    <property type="project" value="TreeGrafter"/>
</dbReference>
<dbReference type="InterPro" id="IPR013154">
    <property type="entry name" value="ADH-like_N"/>
</dbReference>
<dbReference type="Pfam" id="PF08240">
    <property type="entry name" value="ADH_N"/>
    <property type="match status" value="1"/>
</dbReference>
<dbReference type="InterPro" id="IPR036291">
    <property type="entry name" value="NAD(P)-bd_dom_sf"/>
</dbReference>
<dbReference type="PANTHER" id="PTHR48106">
    <property type="entry name" value="QUINONE OXIDOREDUCTASE PIG3-RELATED"/>
    <property type="match status" value="1"/>
</dbReference>
<keyword evidence="1" id="KW-0521">NADP</keyword>
<dbReference type="Proteomes" id="UP000680750">
    <property type="component" value="Chromosome"/>
</dbReference>
<keyword evidence="2" id="KW-0560">Oxidoreductase</keyword>
<dbReference type="Pfam" id="PF00107">
    <property type="entry name" value="ADH_zinc_N"/>
    <property type="match status" value="1"/>
</dbReference>
<dbReference type="InterPro" id="IPR002364">
    <property type="entry name" value="Quin_OxRdtase/zeta-crystal_CS"/>
</dbReference>
<reference evidence="4" key="1">
    <citation type="submission" date="2020-08" db="EMBL/GenBank/DDBJ databases">
        <title>Whole genome shotgun sequence of Actinocatenispora sera NBRC 101916.</title>
        <authorList>
            <person name="Komaki H."/>
            <person name="Tamura T."/>
        </authorList>
    </citation>
    <scope>NUCLEOTIDE SEQUENCE</scope>
    <source>
        <strain evidence="4">NBRC 101916</strain>
    </source>
</reference>
<dbReference type="AlphaFoldDB" id="A0A810LC80"/>
<dbReference type="OrthoDB" id="3339625at2"/>
<keyword evidence="5" id="KW-1185">Reference proteome</keyword>
<proteinExistence type="predicted"/>
<dbReference type="CDD" id="cd05286">
    <property type="entry name" value="QOR2"/>
    <property type="match status" value="1"/>
</dbReference>
<dbReference type="InterPro" id="IPR020843">
    <property type="entry name" value="ER"/>
</dbReference>
<evidence type="ECO:0000313" key="4">
    <source>
        <dbReference type="EMBL" id="BCJ32495.1"/>
    </source>
</evidence>
<protein>
    <submittedName>
        <fullName evidence="4">Quinone oxidoreductase</fullName>
    </submittedName>
</protein>
<dbReference type="PANTHER" id="PTHR48106:SF13">
    <property type="entry name" value="QUINONE OXIDOREDUCTASE-RELATED"/>
    <property type="match status" value="1"/>
</dbReference>
<dbReference type="SUPFAM" id="SSF50129">
    <property type="entry name" value="GroES-like"/>
    <property type="match status" value="1"/>
</dbReference>
<dbReference type="RefSeq" id="WP_030445048.1">
    <property type="nucleotide sequence ID" value="NZ_AP023354.1"/>
</dbReference>
<feature type="domain" description="Enoyl reductase (ER)" evidence="3">
    <location>
        <begin position="10"/>
        <end position="318"/>
    </location>
</feature>
<sequence length="327" mass="33992">MKAIVVSSPGGPAVLQYREVETPRPARDQVLVQVSRAGVNYVDVYERSGVYPCSMPFVPGGEGAGRVVATGSDATGFRPGDRVAWEGVSGSYAEYVAVPAAKALPVPDGVDDELAAALPVQGLTAHYLATASYRIAPGDTVLIHAGAGGVGLVLTQLARMRGARVLTTVSSAAKAEASRDAGADHVLGYQDFAADVRRLTDGAGAHAVYDGVGASTIDGSLAALRRRGTLVLFGGSSGQVPPLDPQRLARAGSVLLTRPTLADFVADRAELEARFSDLLAWVAAGRLRLRLHSRYPLAEAARAHRHLADRATIGKLLLVPDRSGAAS</sequence>
<evidence type="ECO:0000313" key="5">
    <source>
        <dbReference type="Proteomes" id="UP000680750"/>
    </source>
</evidence>
<dbReference type="InterPro" id="IPR013149">
    <property type="entry name" value="ADH-like_C"/>
</dbReference>
<dbReference type="Gene3D" id="3.90.180.10">
    <property type="entry name" value="Medium-chain alcohol dehydrogenases, catalytic domain"/>
    <property type="match status" value="1"/>
</dbReference>
<organism evidence="4 5">
    <name type="scientific">Actinocatenispora sera</name>
    <dbReference type="NCBI Taxonomy" id="390989"/>
    <lineage>
        <taxon>Bacteria</taxon>
        <taxon>Bacillati</taxon>
        <taxon>Actinomycetota</taxon>
        <taxon>Actinomycetes</taxon>
        <taxon>Micromonosporales</taxon>
        <taxon>Micromonosporaceae</taxon>
        <taxon>Actinocatenispora</taxon>
    </lineage>
</organism>
<name>A0A810LC80_9ACTN</name>
<dbReference type="InterPro" id="IPR011032">
    <property type="entry name" value="GroES-like_sf"/>
</dbReference>
<dbReference type="KEGG" id="aser:Asera_66030"/>